<proteinExistence type="predicted"/>
<dbReference type="RefSeq" id="WP_306375163.1">
    <property type="nucleotide sequence ID" value="NZ_JASAYL010000008.1"/>
</dbReference>
<comment type="caution">
    <text evidence="1">The sequence shown here is derived from an EMBL/GenBank/DDBJ whole genome shotgun (WGS) entry which is preliminary data.</text>
</comment>
<gene>
    <name evidence="1" type="ORF">QJU93_04500</name>
</gene>
<protein>
    <submittedName>
        <fullName evidence="1">Phage tail protein</fullName>
    </submittedName>
</protein>
<name>A0AAJ6N9B8_9PAST</name>
<dbReference type="EMBL" id="JASAYQ010000005">
    <property type="protein sequence ID" value="MDP8172613.1"/>
    <property type="molecule type" value="Genomic_DNA"/>
</dbReference>
<reference evidence="1" key="1">
    <citation type="journal article" date="2023" name="Front. Microbiol.">
        <title>Phylogeography and host specificity of Pasteurellaceae pathogenic to sea-farmed fish in the north-east Atlantic.</title>
        <authorList>
            <person name="Gulla S."/>
            <person name="Colquhoun D.J."/>
            <person name="Olsen A.B."/>
            <person name="Spilsberg B."/>
            <person name="Lagesen K."/>
            <person name="Aakesson C.P."/>
            <person name="Strom S."/>
            <person name="Manji F."/>
            <person name="Birkbeck T.H."/>
            <person name="Nilsen H.K."/>
        </authorList>
    </citation>
    <scope>NUCLEOTIDE SEQUENCE</scope>
    <source>
        <strain evidence="1">TW16_20</strain>
    </source>
</reference>
<organism evidence="1 2">
    <name type="scientific">Phocoenobacter skyensis</name>
    <dbReference type="NCBI Taxonomy" id="97481"/>
    <lineage>
        <taxon>Bacteria</taxon>
        <taxon>Pseudomonadati</taxon>
        <taxon>Pseudomonadota</taxon>
        <taxon>Gammaproteobacteria</taxon>
        <taxon>Pasteurellales</taxon>
        <taxon>Pasteurellaceae</taxon>
        <taxon>Phocoenobacter</taxon>
    </lineage>
</organism>
<accession>A0AAJ6N9B8</accession>
<evidence type="ECO:0000313" key="1">
    <source>
        <dbReference type="EMBL" id="MDP8172613.1"/>
    </source>
</evidence>
<sequence length="310" mass="34188">MNYALLGHIAFDLLNAPTSLTEKSSATFAQHNVLLGKPKLQAMGSDLDEITLDLRLHYKLGDVESRYQALYTAKESHQALALVLGFSKFKGHFVITDISSPILFTDDDGNALSREVSITLKEFVGNAQRELQGLALQIGNNSPLSSLLPKGTVELINQTKNLINQGIKIYRQTKQVVSDIRNTTTLMRNFANDPLNALSHLPAVLSSLDVSITGLENTLGLQNSFAMLTKGIQGTQYFMRDIAELSESLNVIKTEFKRGSNSDDFGDWFDLGVKEIGNAEEVLERMAKPTAQMTAWIVLRKDTPQEAGNE</sequence>
<evidence type="ECO:0000313" key="2">
    <source>
        <dbReference type="Proteomes" id="UP001236239"/>
    </source>
</evidence>
<dbReference type="Proteomes" id="UP001236239">
    <property type="component" value="Unassembled WGS sequence"/>
</dbReference>
<dbReference type="AlphaFoldDB" id="A0AAJ6N9B8"/>
<dbReference type="Pfam" id="PF06995">
    <property type="entry name" value="Phage_P2_GpU"/>
    <property type="match status" value="1"/>
</dbReference>
<dbReference type="InterPro" id="IPR009734">
    <property type="entry name" value="Myoviridae_GpU"/>
</dbReference>